<dbReference type="EMBL" id="JBIYSL010000002">
    <property type="protein sequence ID" value="MFK0522549.1"/>
    <property type="molecule type" value="Genomic_DNA"/>
</dbReference>
<comment type="caution">
    <text evidence="1">The sequence shown here is derived from an EMBL/GenBank/DDBJ whole genome shotgun (WGS) entry which is preliminary data.</text>
</comment>
<sequence length="340" mass="36431">MPQETDRLKLPLPLGNENVTRESINGIFEKIDAGVASQADLDALREAVSKMDIPDASLTQKGKVQLSSKTDGTSETVAATEKAVRDARVAAETNAKNASLPRTGGVLTGVLTAPQIEMPNGTTIRTDSTRTTINAAANRFDVISTDGQKYLFSSRSGDFYMYDETGNLITTAKELKKSGVDAKNGIVGAINAKGGSASTSDTWGQLSAKVTAIQTGLSLLTGKVSAAGGRVDIPGYRPQVFILHSVESRNSQLWYNSLQNPSTAWIHSFSPLIAFRYPEMNNTKLLGARADVSFSNSYMFTGAEFKTLVFGDNFVEFTAKSSGDGYISQQTEYTILAIPV</sequence>
<name>A0ABW8HSB5_9BACL</name>
<accession>A0ABW8HSB5</accession>
<organism evidence="1 2">
    <name type="scientific">Paenibacillus illinoisensis</name>
    <dbReference type="NCBI Taxonomy" id="59845"/>
    <lineage>
        <taxon>Bacteria</taxon>
        <taxon>Bacillati</taxon>
        <taxon>Bacillota</taxon>
        <taxon>Bacilli</taxon>
        <taxon>Bacillales</taxon>
        <taxon>Paenibacillaceae</taxon>
        <taxon>Paenibacillus</taxon>
    </lineage>
</organism>
<dbReference type="RefSeq" id="WP_402874212.1">
    <property type="nucleotide sequence ID" value="NZ_JBIYSL010000002.1"/>
</dbReference>
<dbReference type="Pfam" id="PF03406">
    <property type="entry name" value="Phage_fiber_2"/>
    <property type="match status" value="1"/>
</dbReference>
<dbReference type="InterPro" id="IPR005068">
    <property type="entry name" value="Phage_lambda_Stf-r2"/>
</dbReference>
<evidence type="ECO:0000313" key="1">
    <source>
        <dbReference type="EMBL" id="MFK0522549.1"/>
    </source>
</evidence>
<proteinExistence type="predicted"/>
<gene>
    <name evidence="1" type="ORF">ACINKY_10125</name>
</gene>
<dbReference type="Proteomes" id="UP001618531">
    <property type="component" value="Unassembled WGS sequence"/>
</dbReference>
<evidence type="ECO:0000313" key="2">
    <source>
        <dbReference type="Proteomes" id="UP001618531"/>
    </source>
</evidence>
<keyword evidence="2" id="KW-1185">Reference proteome</keyword>
<protein>
    <submittedName>
        <fullName evidence="1">Tail fiber protein</fullName>
    </submittedName>
</protein>
<reference evidence="1 2" key="1">
    <citation type="submission" date="2024-11" db="EMBL/GenBank/DDBJ databases">
        <title>Identification and Characterization of a Novel Fosfomycin Bacillithiol Transferase FosB8 in Paenibacillus illinoisensis.</title>
        <authorList>
            <person name="Lu W."/>
        </authorList>
    </citation>
    <scope>NUCLEOTIDE SEQUENCE [LARGE SCALE GENOMIC DNA]</scope>
    <source>
        <strain evidence="1 2">WP77</strain>
    </source>
</reference>